<organism evidence="1 2">
    <name type="scientific">Bursaphelenchus xylophilus</name>
    <name type="common">Pinewood nematode worm</name>
    <name type="synonym">Aphelenchoides xylophilus</name>
    <dbReference type="NCBI Taxonomy" id="6326"/>
    <lineage>
        <taxon>Eukaryota</taxon>
        <taxon>Metazoa</taxon>
        <taxon>Ecdysozoa</taxon>
        <taxon>Nematoda</taxon>
        <taxon>Chromadorea</taxon>
        <taxon>Rhabditida</taxon>
        <taxon>Tylenchina</taxon>
        <taxon>Tylenchomorpha</taxon>
        <taxon>Aphelenchoidea</taxon>
        <taxon>Aphelenchoididae</taxon>
        <taxon>Bursaphelenchus</taxon>
    </lineage>
</organism>
<sequence length="166" mass="19540">CVDGQKTRCKLTVDLASPTQLVLPLNQFSDDLILLEMDSVRIKNEFLLGSQTKELEEHAIETLHGDDDYDCLLDKMSLICEKLRVFAGKRLDAFTNRPVEKKHRRIGQEVFEDFCLEIQDENILNRPFDLNIEVFKNLSSFISHNCKWKLRSSWRNFIFLMHFILF</sequence>
<dbReference type="Proteomes" id="UP000095284">
    <property type="component" value="Unplaced"/>
</dbReference>
<proteinExistence type="predicted"/>
<dbReference type="eggNOG" id="KOG1796">
    <property type="taxonomic scope" value="Eukaryota"/>
</dbReference>
<dbReference type="AlphaFoldDB" id="A0A1I7SPF7"/>
<evidence type="ECO:0000313" key="1">
    <source>
        <dbReference type="Proteomes" id="UP000095284"/>
    </source>
</evidence>
<dbReference type="WBParaSite" id="BXY_1494900.1">
    <property type="protein sequence ID" value="BXY_1494900.1"/>
    <property type="gene ID" value="BXY_1494900"/>
</dbReference>
<accession>A0A1I7SPF7</accession>
<protein>
    <submittedName>
        <fullName evidence="2">Reverse transcriptase domain-containing protein</fullName>
    </submittedName>
</protein>
<reference evidence="2" key="1">
    <citation type="submission" date="2016-11" db="UniProtKB">
        <authorList>
            <consortium name="WormBaseParasite"/>
        </authorList>
    </citation>
    <scope>IDENTIFICATION</scope>
</reference>
<evidence type="ECO:0000313" key="2">
    <source>
        <dbReference type="WBParaSite" id="BXY_1494900.1"/>
    </source>
</evidence>
<name>A0A1I7SPF7_BURXY</name>